<keyword evidence="3 5" id="KW-1133">Transmembrane helix</keyword>
<comment type="similarity">
    <text evidence="5">Belongs to the UPF0397 family.</text>
</comment>
<keyword evidence="1 5" id="KW-1003">Cell membrane</keyword>
<comment type="subcellular location">
    <subcellularLocation>
        <location evidence="5">Cell membrane</location>
        <topology evidence="5">Multi-pass membrane protein</topology>
    </subcellularLocation>
</comment>
<dbReference type="Gene3D" id="1.10.1760.20">
    <property type="match status" value="1"/>
</dbReference>
<feature type="transmembrane region" description="Helical" evidence="5">
    <location>
        <begin position="39"/>
        <end position="65"/>
    </location>
</feature>
<dbReference type="AlphaFoldDB" id="A0AB35U1X0"/>
<dbReference type="HAMAP" id="MF_01572">
    <property type="entry name" value="UPF0397"/>
    <property type="match status" value="1"/>
</dbReference>
<keyword evidence="7" id="KW-1185">Reference proteome</keyword>
<dbReference type="InterPro" id="IPR022914">
    <property type="entry name" value="UPF0397"/>
</dbReference>
<reference evidence="6 7" key="1">
    <citation type="submission" date="2022-03" db="EMBL/GenBank/DDBJ databases">
        <title>Novel taxa within the pig intestine.</title>
        <authorList>
            <person name="Wylensek D."/>
            <person name="Bishof K."/>
            <person name="Afrizal A."/>
            <person name="Clavel T."/>
        </authorList>
    </citation>
    <scope>NUCLEOTIDE SEQUENCE [LARGE SCALE GENOMIC DNA]</scope>
    <source>
        <strain evidence="6 7">CLA-KB-P133</strain>
    </source>
</reference>
<gene>
    <name evidence="6" type="ORF">MOZ60_02265</name>
</gene>
<evidence type="ECO:0000256" key="2">
    <source>
        <dbReference type="ARBA" id="ARBA00022692"/>
    </source>
</evidence>
<dbReference type="EMBL" id="JALBUR010000003">
    <property type="protein sequence ID" value="MDX8418914.1"/>
    <property type="molecule type" value="Genomic_DNA"/>
</dbReference>
<dbReference type="RefSeq" id="WP_370595488.1">
    <property type="nucleotide sequence ID" value="NZ_JALBUR010000003.1"/>
</dbReference>
<feature type="transmembrane region" description="Helical" evidence="5">
    <location>
        <begin position="77"/>
        <end position="95"/>
    </location>
</feature>
<evidence type="ECO:0000256" key="3">
    <source>
        <dbReference type="ARBA" id="ARBA00022989"/>
    </source>
</evidence>
<feature type="transmembrane region" description="Helical" evidence="5">
    <location>
        <begin position="146"/>
        <end position="169"/>
    </location>
</feature>
<dbReference type="PANTHER" id="PTHR37815">
    <property type="entry name" value="UPF0397 PROTEIN BC_2624-RELATED"/>
    <property type="match status" value="1"/>
</dbReference>
<comment type="caution">
    <text evidence="6">The sequence shown here is derived from an EMBL/GenBank/DDBJ whole genome shotgun (WGS) entry which is preliminary data.</text>
</comment>
<keyword evidence="4 5" id="KW-0472">Membrane</keyword>
<proteinExistence type="inferred from homology"/>
<name>A0AB35U1X0_9FIRM</name>
<dbReference type="Pfam" id="PF07155">
    <property type="entry name" value="ECF-ribofla_trS"/>
    <property type="match status" value="1"/>
</dbReference>
<accession>A0AB35U1X0</accession>
<evidence type="ECO:0000313" key="6">
    <source>
        <dbReference type="EMBL" id="MDX8418914.1"/>
    </source>
</evidence>
<evidence type="ECO:0000313" key="7">
    <source>
        <dbReference type="Proteomes" id="UP001286174"/>
    </source>
</evidence>
<dbReference type="InterPro" id="IPR009825">
    <property type="entry name" value="ECF_substrate-spec-like"/>
</dbReference>
<evidence type="ECO:0000256" key="1">
    <source>
        <dbReference type="ARBA" id="ARBA00022475"/>
    </source>
</evidence>
<keyword evidence="2 5" id="KW-0812">Transmembrane</keyword>
<protein>
    <recommendedName>
        <fullName evidence="5">UPF0397 protein MOZ60_02265</fullName>
    </recommendedName>
</protein>
<dbReference type="PANTHER" id="PTHR37815:SF3">
    <property type="entry name" value="UPF0397 PROTEIN SPR0429"/>
    <property type="match status" value="1"/>
</dbReference>
<dbReference type="GO" id="GO:0005886">
    <property type="term" value="C:plasma membrane"/>
    <property type="evidence" value="ECO:0007669"/>
    <property type="project" value="UniProtKB-SubCell"/>
</dbReference>
<dbReference type="Proteomes" id="UP001286174">
    <property type="component" value="Unassembled WGS sequence"/>
</dbReference>
<evidence type="ECO:0000256" key="5">
    <source>
        <dbReference type="HAMAP-Rule" id="MF_01572"/>
    </source>
</evidence>
<feature type="transmembrane region" description="Helical" evidence="5">
    <location>
        <begin position="6"/>
        <end position="27"/>
    </location>
</feature>
<feature type="transmembrane region" description="Helical" evidence="5">
    <location>
        <begin position="115"/>
        <end position="140"/>
    </location>
</feature>
<sequence length="186" mass="19539">MDKKFSTKSIVATGLGAAVFLVLFMFVKIPSPVPETNLQIAYGISGFFAALYGPLCGFLVAFIGHALNDFIAYGSPWWSWIVASGLSALITGLCAKKIAPQVEDGKFSGKEAGTFVLYTVIAHAVSWIVVAPVLDIVIYGESAKLVFAQGAIAFVTDAITAAVVGLLLLKAYSATKVSKGSLAKNK</sequence>
<organism evidence="6 7">
    <name type="scientific">Grylomicrobium aquisgranensis</name>
    <dbReference type="NCBI Taxonomy" id="2926318"/>
    <lineage>
        <taxon>Bacteria</taxon>
        <taxon>Bacillati</taxon>
        <taxon>Bacillota</taxon>
        <taxon>Erysipelotrichia</taxon>
        <taxon>Erysipelotrichales</taxon>
        <taxon>Erysipelotrichaceae</taxon>
        <taxon>Grylomicrobium</taxon>
    </lineage>
</organism>
<evidence type="ECO:0000256" key="4">
    <source>
        <dbReference type="ARBA" id="ARBA00023136"/>
    </source>
</evidence>
<dbReference type="NCBIfam" id="NF010182">
    <property type="entry name" value="PRK13661.1"/>
    <property type="match status" value="1"/>
</dbReference>